<dbReference type="AlphaFoldDB" id="I1GSE9"/>
<gene>
    <name evidence="2" type="ORF">BRADI_1g21600v3</name>
</gene>
<reference evidence="3" key="3">
    <citation type="submission" date="2018-08" db="UniProtKB">
        <authorList>
            <consortium name="EnsemblPlants"/>
        </authorList>
    </citation>
    <scope>IDENTIFICATION</scope>
    <source>
        <strain evidence="3">cv. Bd21</strain>
    </source>
</reference>
<feature type="region of interest" description="Disordered" evidence="1">
    <location>
        <begin position="1"/>
        <end position="24"/>
    </location>
</feature>
<dbReference type="Proteomes" id="UP000008810">
    <property type="component" value="Chromosome 1"/>
</dbReference>
<feature type="region of interest" description="Disordered" evidence="1">
    <location>
        <begin position="65"/>
        <end position="103"/>
    </location>
</feature>
<protein>
    <submittedName>
        <fullName evidence="2 3">Uncharacterized protein</fullName>
    </submittedName>
</protein>
<name>I1GSE9_BRADI</name>
<dbReference type="EnsemblPlants" id="KQK15276">
    <property type="protein sequence ID" value="KQK15276"/>
    <property type="gene ID" value="BRADI_1g21600v3"/>
</dbReference>
<sequence>MAEPDRRNHRASEATPCSVSQQTQHRLELDEAARNGTGALLRLPFPGHGGQVLLLILMIGRGDLSPAALKPRPTPATAGGRTKEEKQEEEDDDPAAPLPPRSI</sequence>
<evidence type="ECO:0000313" key="3">
    <source>
        <dbReference type="EnsemblPlants" id="PNT74772"/>
    </source>
</evidence>
<proteinExistence type="predicted"/>
<dbReference type="EMBL" id="CM000880">
    <property type="protein sequence ID" value="KQK15276.1"/>
    <property type="molecule type" value="Genomic_DNA"/>
</dbReference>
<dbReference type="EMBL" id="CM000880">
    <property type="protein sequence ID" value="PNT74772.1"/>
    <property type="molecule type" value="Genomic_DNA"/>
</dbReference>
<reference evidence="2" key="2">
    <citation type="submission" date="2017-06" db="EMBL/GenBank/DDBJ databases">
        <title>WGS assembly of Brachypodium distachyon.</title>
        <authorList>
            <consortium name="The International Brachypodium Initiative"/>
            <person name="Lucas S."/>
            <person name="Harmon-Smith M."/>
            <person name="Lail K."/>
            <person name="Tice H."/>
            <person name="Grimwood J."/>
            <person name="Bruce D."/>
            <person name="Barry K."/>
            <person name="Shu S."/>
            <person name="Lindquist E."/>
            <person name="Wang M."/>
            <person name="Pitluck S."/>
            <person name="Vogel J.P."/>
            <person name="Garvin D.F."/>
            <person name="Mockler T.C."/>
            <person name="Schmutz J."/>
            <person name="Rokhsar D."/>
            <person name="Bevan M.W."/>
        </authorList>
    </citation>
    <scope>NUCLEOTIDE SEQUENCE</scope>
    <source>
        <strain evidence="2">Bd21</strain>
    </source>
</reference>
<feature type="compositionally biased region" description="Basic and acidic residues" evidence="1">
    <location>
        <begin position="1"/>
        <end position="12"/>
    </location>
</feature>
<dbReference type="HOGENOM" id="CLU_2267476_0_0_1"/>
<feature type="compositionally biased region" description="Polar residues" evidence="1">
    <location>
        <begin position="15"/>
        <end position="24"/>
    </location>
</feature>
<evidence type="ECO:0000256" key="1">
    <source>
        <dbReference type="SAM" id="MobiDB-lite"/>
    </source>
</evidence>
<dbReference type="Gramene" id="KQK15276">
    <property type="protein sequence ID" value="KQK15276"/>
    <property type="gene ID" value="BRADI_1g21600v3"/>
</dbReference>
<reference evidence="2 3" key="1">
    <citation type="journal article" date="2010" name="Nature">
        <title>Genome sequencing and analysis of the model grass Brachypodium distachyon.</title>
        <authorList>
            <consortium name="International Brachypodium Initiative"/>
        </authorList>
    </citation>
    <scope>NUCLEOTIDE SEQUENCE [LARGE SCALE GENOMIC DNA]</scope>
    <source>
        <strain evidence="2 3">Bd21</strain>
    </source>
</reference>
<dbReference type="InParanoid" id="I1GSE9"/>
<evidence type="ECO:0000313" key="2">
    <source>
        <dbReference type="EMBL" id="KQK15276.1"/>
    </source>
</evidence>
<dbReference type="Gramene" id="PNT74772">
    <property type="protein sequence ID" value="PNT74772"/>
    <property type="gene ID" value="BRADI_1g21600v3"/>
</dbReference>
<evidence type="ECO:0000313" key="4">
    <source>
        <dbReference type="Proteomes" id="UP000008810"/>
    </source>
</evidence>
<dbReference type="EnsemblPlants" id="PNT74772">
    <property type="protein sequence ID" value="PNT74772"/>
    <property type="gene ID" value="BRADI_1g21600v3"/>
</dbReference>
<organism evidence="3">
    <name type="scientific">Brachypodium distachyon</name>
    <name type="common">Purple false brome</name>
    <name type="synonym">Trachynia distachya</name>
    <dbReference type="NCBI Taxonomy" id="15368"/>
    <lineage>
        <taxon>Eukaryota</taxon>
        <taxon>Viridiplantae</taxon>
        <taxon>Streptophyta</taxon>
        <taxon>Embryophyta</taxon>
        <taxon>Tracheophyta</taxon>
        <taxon>Spermatophyta</taxon>
        <taxon>Magnoliopsida</taxon>
        <taxon>Liliopsida</taxon>
        <taxon>Poales</taxon>
        <taxon>Poaceae</taxon>
        <taxon>BOP clade</taxon>
        <taxon>Pooideae</taxon>
        <taxon>Stipodae</taxon>
        <taxon>Brachypodieae</taxon>
        <taxon>Brachypodium</taxon>
    </lineage>
</organism>
<keyword evidence="4" id="KW-1185">Reference proteome</keyword>
<accession>I1GSE9</accession>